<reference evidence="2" key="1">
    <citation type="journal article" date="2014" name="Front. Microbiol.">
        <title>High frequency of phylogenetically diverse reductive dehalogenase-homologous genes in deep subseafloor sedimentary metagenomes.</title>
        <authorList>
            <person name="Kawai M."/>
            <person name="Futagami T."/>
            <person name="Toyoda A."/>
            <person name="Takaki Y."/>
            <person name="Nishi S."/>
            <person name="Hori S."/>
            <person name="Arai W."/>
            <person name="Tsubouchi T."/>
            <person name="Morono Y."/>
            <person name="Uchiyama I."/>
            <person name="Ito T."/>
            <person name="Fujiyama A."/>
            <person name="Inagaki F."/>
            <person name="Takami H."/>
        </authorList>
    </citation>
    <scope>NUCLEOTIDE SEQUENCE</scope>
    <source>
        <strain evidence="2">Expedition CK06-06</strain>
    </source>
</reference>
<name>X0XRV5_9ZZZZ</name>
<proteinExistence type="predicted"/>
<organism evidence="2">
    <name type="scientific">marine sediment metagenome</name>
    <dbReference type="NCBI Taxonomy" id="412755"/>
    <lineage>
        <taxon>unclassified sequences</taxon>
        <taxon>metagenomes</taxon>
        <taxon>ecological metagenomes</taxon>
    </lineage>
</organism>
<protein>
    <recommendedName>
        <fullName evidence="1">DNA gyrase B subunit C-terminal domain-containing protein</fullName>
    </recommendedName>
</protein>
<evidence type="ECO:0000313" key="2">
    <source>
        <dbReference type="EMBL" id="GAG38052.1"/>
    </source>
</evidence>
<dbReference type="AlphaFoldDB" id="X0XRV5"/>
<dbReference type="GO" id="GO:0003677">
    <property type="term" value="F:DNA binding"/>
    <property type="evidence" value="ECO:0007669"/>
    <property type="project" value="InterPro"/>
</dbReference>
<sequence length="44" mass="5063">FMQEVTVEDAVEADAMFTVLMGDQVEPRRKFIEKHAPEVKVLDI</sequence>
<gene>
    <name evidence="2" type="ORF">S01H1_74586</name>
</gene>
<evidence type="ECO:0000259" key="1">
    <source>
        <dbReference type="Pfam" id="PF00986"/>
    </source>
</evidence>
<dbReference type="EMBL" id="BARS01049908">
    <property type="protein sequence ID" value="GAG38052.1"/>
    <property type="molecule type" value="Genomic_DNA"/>
</dbReference>
<dbReference type="InterPro" id="IPR002288">
    <property type="entry name" value="DNA_gyrase_B_C"/>
</dbReference>
<feature type="domain" description="DNA gyrase B subunit C-terminal" evidence="1">
    <location>
        <begin position="2"/>
        <end position="33"/>
    </location>
</feature>
<dbReference type="Pfam" id="PF00986">
    <property type="entry name" value="DNA_gyraseB_C"/>
    <property type="match status" value="1"/>
</dbReference>
<dbReference type="InterPro" id="IPR013759">
    <property type="entry name" value="Topo_IIA_B_C"/>
</dbReference>
<dbReference type="Gene3D" id="3.40.50.670">
    <property type="match status" value="1"/>
</dbReference>
<dbReference type="GO" id="GO:0006265">
    <property type="term" value="P:DNA topological change"/>
    <property type="evidence" value="ECO:0007669"/>
    <property type="project" value="InterPro"/>
</dbReference>
<accession>X0XRV5</accession>
<feature type="non-terminal residue" evidence="2">
    <location>
        <position position="1"/>
    </location>
</feature>
<dbReference type="GO" id="GO:0003918">
    <property type="term" value="F:DNA topoisomerase type II (double strand cut, ATP-hydrolyzing) activity"/>
    <property type="evidence" value="ECO:0007669"/>
    <property type="project" value="InterPro"/>
</dbReference>
<comment type="caution">
    <text evidence="2">The sequence shown here is derived from an EMBL/GenBank/DDBJ whole genome shotgun (WGS) entry which is preliminary data.</text>
</comment>
<dbReference type="GO" id="GO:0005524">
    <property type="term" value="F:ATP binding"/>
    <property type="evidence" value="ECO:0007669"/>
    <property type="project" value="InterPro"/>
</dbReference>